<dbReference type="AlphaFoldDB" id="A0A5C6LRH7"/>
<dbReference type="InterPro" id="IPR036942">
    <property type="entry name" value="Beta-barrel_TonB_sf"/>
</dbReference>
<keyword evidence="11" id="KW-1185">Reference proteome</keyword>
<keyword evidence="10" id="KW-0675">Receptor</keyword>
<sequence>MHKIFTSALCLLTLGVSAQQYNGTVYDRERNPLQDVTIYNQRTGTHTHTNEVGVFRLKDAQTGDSLKVSRMAFKTQMIVLKDVNQRIILAPSDLQLNEVAITTSLKHLNIISDIDLKTNPVKSSQELLRKVPGLFIGQHAGGGKAEQIFLRGFDIDHGTDINISVDGMPVNMVSHAHGQGYADLHFLIPETIENIDFDKGPYHADKGNLATAGYVAFKTRERLDNSSITVEGGKFNTYRTMGMFNLVNDNKQSAYVAADYQMTDGYFISPQNFNRINLIGKYTAYLDNNDKVSVAVSHFNSKWDASGQIPQRAVDAGIITRFGAIDNTEGGHTGRTNVNLQYLKHLDANTFIKNTAFYSRYNFELYSNFTFFLEDPVNGDQIRQKENRSIFGFESELNKTLYAGENTIELKAAVGLRNDDVNDIELSHTVNRKTTLEQLKLGDVNETNLYAYVSADYKLGKWLINPAVRVDHFKFDYVDKLAATYATQSQGKSIVSPKLNFLFNPNDKIQYFLKLGKGFHSNDTRVVVEQKGLSTLPAAYGADLGMIWKPVSKLVVNTAVWYLYLQQEFVYVGDAGIVEPSGKTSRKGIDVGARYQLGKWIFINGDFTYTHGRATEEAKGEDRIPLAPVVTAAGGVSLHHPSGINAGINTRYLGHRPANEDNSIVAKGYCITDANVSYQYKQITIGVITENIFNTAWNETQFATESRLKDEAAPVTEIHFTPGTPFNIRATLSYKF</sequence>
<dbReference type="Pfam" id="PF07715">
    <property type="entry name" value="Plug"/>
    <property type="match status" value="1"/>
</dbReference>
<evidence type="ECO:0000256" key="8">
    <source>
        <dbReference type="SAM" id="SignalP"/>
    </source>
</evidence>
<comment type="subcellular location">
    <subcellularLocation>
        <location evidence="1 7">Cell outer membrane</location>
        <topology evidence="1 7">Multi-pass membrane protein</topology>
    </subcellularLocation>
</comment>
<evidence type="ECO:0000313" key="11">
    <source>
        <dbReference type="Proteomes" id="UP000318815"/>
    </source>
</evidence>
<keyword evidence="2 7" id="KW-0813">Transport</keyword>
<evidence type="ECO:0000313" key="10">
    <source>
        <dbReference type="EMBL" id="TWW00035.1"/>
    </source>
</evidence>
<dbReference type="InterPro" id="IPR008969">
    <property type="entry name" value="CarboxyPept-like_regulatory"/>
</dbReference>
<dbReference type="PANTHER" id="PTHR30069:SF36">
    <property type="entry name" value="BLL6948 PROTEIN"/>
    <property type="match status" value="1"/>
</dbReference>
<dbReference type="InterPro" id="IPR012910">
    <property type="entry name" value="Plug_dom"/>
</dbReference>
<evidence type="ECO:0000256" key="2">
    <source>
        <dbReference type="ARBA" id="ARBA00022448"/>
    </source>
</evidence>
<evidence type="ECO:0000256" key="1">
    <source>
        <dbReference type="ARBA" id="ARBA00004571"/>
    </source>
</evidence>
<protein>
    <submittedName>
        <fullName evidence="10">TonB-dependent receptor</fullName>
    </submittedName>
</protein>
<dbReference type="Gene3D" id="2.40.170.20">
    <property type="entry name" value="TonB-dependent receptor, beta-barrel domain"/>
    <property type="match status" value="1"/>
</dbReference>
<comment type="caution">
    <text evidence="10">The sequence shown here is derived from an EMBL/GenBank/DDBJ whole genome shotgun (WGS) entry which is preliminary data.</text>
</comment>
<dbReference type="InterPro" id="IPR039426">
    <property type="entry name" value="TonB-dep_rcpt-like"/>
</dbReference>
<dbReference type="OrthoDB" id="99480at2"/>
<evidence type="ECO:0000256" key="4">
    <source>
        <dbReference type="ARBA" id="ARBA00022692"/>
    </source>
</evidence>
<name>A0A5C6LRH7_9BACT</name>
<keyword evidence="4 7" id="KW-0812">Transmembrane</keyword>
<gene>
    <name evidence="10" type="ORF">FEF09_13635</name>
</gene>
<organism evidence="10 11">
    <name type="scientific">Chitinophaga pinensis</name>
    <dbReference type="NCBI Taxonomy" id="79329"/>
    <lineage>
        <taxon>Bacteria</taxon>
        <taxon>Pseudomonadati</taxon>
        <taxon>Bacteroidota</taxon>
        <taxon>Chitinophagia</taxon>
        <taxon>Chitinophagales</taxon>
        <taxon>Chitinophagaceae</taxon>
        <taxon>Chitinophaga</taxon>
    </lineage>
</organism>
<keyword evidence="3 7" id="KW-1134">Transmembrane beta strand</keyword>
<dbReference type="GO" id="GO:0009279">
    <property type="term" value="C:cell outer membrane"/>
    <property type="evidence" value="ECO:0007669"/>
    <property type="project" value="UniProtKB-SubCell"/>
</dbReference>
<dbReference type="SUPFAM" id="SSF49464">
    <property type="entry name" value="Carboxypeptidase regulatory domain-like"/>
    <property type="match status" value="1"/>
</dbReference>
<dbReference type="EMBL" id="VOHS01000011">
    <property type="protein sequence ID" value="TWW00035.1"/>
    <property type="molecule type" value="Genomic_DNA"/>
</dbReference>
<evidence type="ECO:0000256" key="3">
    <source>
        <dbReference type="ARBA" id="ARBA00022452"/>
    </source>
</evidence>
<dbReference type="GO" id="GO:0015344">
    <property type="term" value="F:siderophore uptake transmembrane transporter activity"/>
    <property type="evidence" value="ECO:0007669"/>
    <property type="project" value="TreeGrafter"/>
</dbReference>
<dbReference type="PROSITE" id="PS52016">
    <property type="entry name" value="TONB_DEPENDENT_REC_3"/>
    <property type="match status" value="1"/>
</dbReference>
<feature type="chain" id="PRO_5022950731" evidence="8">
    <location>
        <begin position="19"/>
        <end position="736"/>
    </location>
</feature>
<dbReference type="SUPFAM" id="SSF56935">
    <property type="entry name" value="Porins"/>
    <property type="match status" value="1"/>
</dbReference>
<feature type="domain" description="TonB-dependent receptor plug" evidence="9">
    <location>
        <begin position="109"/>
        <end position="213"/>
    </location>
</feature>
<reference evidence="10 11" key="1">
    <citation type="submission" date="2019-08" db="EMBL/GenBank/DDBJ databases">
        <title>Whole genome sequencing of chitin degrading bacteria Chitinophaga pinensis YS16.</title>
        <authorList>
            <person name="Singh R.P."/>
            <person name="Manchanda G."/>
            <person name="Maurya I.K."/>
            <person name="Joshi N.K."/>
            <person name="Srivastava A.K."/>
        </authorList>
    </citation>
    <scope>NUCLEOTIDE SEQUENCE [LARGE SCALE GENOMIC DNA]</scope>
    <source>
        <strain evidence="10 11">YS-16</strain>
    </source>
</reference>
<evidence type="ECO:0000259" key="9">
    <source>
        <dbReference type="Pfam" id="PF07715"/>
    </source>
</evidence>
<dbReference type="Proteomes" id="UP000318815">
    <property type="component" value="Unassembled WGS sequence"/>
</dbReference>
<dbReference type="Pfam" id="PF13715">
    <property type="entry name" value="CarbopepD_reg_2"/>
    <property type="match status" value="1"/>
</dbReference>
<evidence type="ECO:0000256" key="5">
    <source>
        <dbReference type="ARBA" id="ARBA00023136"/>
    </source>
</evidence>
<dbReference type="GO" id="GO:0044718">
    <property type="term" value="P:siderophore transmembrane transport"/>
    <property type="evidence" value="ECO:0007669"/>
    <property type="project" value="TreeGrafter"/>
</dbReference>
<feature type="signal peptide" evidence="8">
    <location>
        <begin position="1"/>
        <end position="18"/>
    </location>
</feature>
<keyword evidence="5 7" id="KW-0472">Membrane</keyword>
<keyword evidence="6 7" id="KW-0998">Cell outer membrane</keyword>
<dbReference type="InterPro" id="IPR037066">
    <property type="entry name" value="Plug_dom_sf"/>
</dbReference>
<evidence type="ECO:0000256" key="7">
    <source>
        <dbReference type="PROSITE-ProRule" id="PRU01360"/>
    </source>
</evidence>
<dbReference type="RefSeq" id="WP_146305631.1">
    <property type="nucleotide sequence ID" value="NZ_VOHS01000011.1"/>
</dbReference>
<evidence type="ECO:0000256" key="6">
    <source>
        <dbReference type="ARBA" id="ARBA00023237"/>
    </source>
</evidence>
<keyword evidence="8" id="KW-0732">Signal</keyword>
<proteinExistence type="inferred from homology"/>
<accession>A0A5C6LRH7</accession>
<comment type="similarity">
    <text evidence="7">Belongs to the TonB-dependent receptor family.</text>
</comment>
<dbReference type="Gene3D" id="2.170.130.10">
    <property type="entry name" value="TonB-dependent receptor, plug domain"/>
    <property type="match status" value="1"/>
</dbReference>
<dbReference type="PANTHER" id="PTHR30069">
    <property type="entry name" value="TONB-DEPENDENT OUTER MEMBRANE RECEPTOR"/>
    <property type="match status" value="1"/>
</dbReference>